<evidence type="ECO:0000256" key="5">
    <source>
        <dbReference type="ARBA" id="ARBA00022989"/>
    </source>
</evidence>
<keyword evidence="5 7" id="KW-1133">Transmembrane helix</keyword>
<evidence type="ECO:0000256" key="7">
    <source>
        <dbReference type="SAM" id="Phobius"/>
    </source>
</evidence>
<dbReference type="InterPro" id="IPR032808">
    <property type="entry name" value="DoxX"/>
</dbReference>
<evidence type="ECO:0000256" key="6">
    <source>
        <dbReference type="ARBA" id="ARBA00023136"/>
    </source>
</evidence>
<dbReference type="PANTHER" id="PTHR33452:SF1">
    <property type="entry name" value="INNER MEMBRANE PROTEIN YPHA-RELATED"/>
    <property type="match status" value="1"/>
</dbReference>
<reference evidence="8 9" key="1">
    <citation type="submission" date="2019-01" db="EMBL/GenBank/DDBJ databases">
        <title>Complete genome sequence of Erythrobacter flavus KJ5.</title>
        <authorList>
            <person name="Kanesaki Y."/>
            <person name="Brotosudarmo T."/>
            <person name="Moriuchi R."/>
            <person name="Awai K."/>
        </authorList>
    </citation>
    <scope>NUCLEOTIDE SEQUENCE [LARGE SCALE GENOMIC DNA]</scope>
    <source>
        <strain evidence="8 9">KJ5</strain>
    </source>
</reference>
<accession>A0A3T1CFU1</accession>
<organism evidence="8 9">
    <name type="scientific">Qipengyuania flava</name>
    <dbReference type="NCBI Taxonomy" id="192812"/>
    <lineage>
        <taxon>Bacteria</taxon>
        <taxon>Pseudomonadati</taxon>
        <taxon>Pseudomonadota</taxon>
        <taxon>Alphaproteobacteria</taxon>
        <taxon>Sphingomonadales</taxon>
        <taxon>Erythrobacteraceae</taxon>
        <taxon>Qipengyuania</taxon>
    </lineage>
</organism>
<evidence type="ECO:0008006" key="10">
    <source>
        <dbReference type="Google" id="ProtNLM"/>
    </source>
</evidence>
<evidence type="ECO:0000313" key="8">
    <source>
        <dbReference type="EMBL" id="BBI19841.1"/>
    </source>
</evidence>
<dbReference type="InterPro" id="IPR051907">
    <property type="entry name" value="DoxX-like_oxidoreductase"/>
</dbReference>
<gene>
    <name evidence="8" type="ORF">EKJ_06880</name>
</gene>
<proteinExistence type="inferred from homology"/>
<dbReference type="RefSeq" id="WP_067461877.1">
    <property type="nucleotide sequence ID" value="NZ_AP019389.1"/>
</dbReference>
<evidence type="ECO:0000256" key="3">
    <source>
        <dbReference type="ARBA" id="ARBA00022475"/>
    </source>
</evidence>
<evidence type="ECO:0000313" key="9">
    <source>
        <dbReference type="Proteomes" id="UP000290057"/>
    </source>
</evidence>
<keyword evidence="3" id="KW-1003">Cell membrane</keyword>
<protein>
    <recommendedName>
        <fullName evidence="10">DoxX family protein</fullName>
    </recommendedName>
</protein>
<comment type="subcellular location">
    <subcellularLocation>
        <location evidence="1">Cell membrane</location>
        <topology evidence="1">Multi-pass membrane protein</topology>
    </subcellularLocation>
</comment>
<keyword evidence="9" id="KW-1185">Reference proteome</keyword>
<sequence length="162" mass="17970">MQTLLDRYDRLTAWLASRLPEGLALLLTRVALAGIFWRSGRSKVEEGTLLSIGEQAYFLFEYEYTGLPIPPAIATPMATWAEHLLPILLVLGLFTRLSALGLLAMTLVIQLFVYPDAWWQTHVLWSAMAAVLIARGGGMFSLDALVADRRGNGKGERGRQQP</sequence>
<keyword evidence="6 7" id="KW-0472">Membrane</keyword>
<feature type="transmembrane region" description="Helical" evidence="7">
    <location>
        <begin position="124"/>
        <end position="147"/>
    </location>
</feature>
<evidence type="ECO:0000256" key="2">
    <source>
        <dbReference type="ARBA" id="ARBA00006679"/>
    </source>
</evidence>
<comment type="similarity">
    <text evidence="2">Belongs to the DoxX family.</text>
</comment>
<dbReference type="PANTHER" id="PTHR33452">
    <property type="entry name" value="OXIDOREDUCTASE CATD-RELATED"/>
    <property type="match status" value="1"/>
</dbReference>
<name>A0A3T1CFU1_9SPHN</name>
<evidence type="ECO:0000256" key="1">
    <source>
        <dbReference type="ARBA" id="ARBA00004651"/>
    </source>
</evidence>
<dbReference type="GO" id="GO:0005886">
    <property type="term" value="C:plasma membrane"/>
    <property type="evidence" value="ECO:0007669"/>
    <property type="project" value="UniProtKB-SubCell"/>
</dbReference>
<feature type="transmembrane region" description="Helical" evidence="7">
    <location>
        <begin position="87"/>
        <end position="112"/>
    </location>
</feature>
<dbReference type="Proteomes" id="UP000290057">
    <property type="component" value="Chromosome"/>
</dbReference>
<evidence type="ECO:0000256" key="4">
    <source>
        <dbReference type="ARBA" id="ARBA00022692"/>
    </source>
</evidence>
<dbReference type="EMBL" id="AP019389">
    <property type="protein sequence ID" value="BBI19841.1"/>
    <property type="molecule type" value="Genomic_DNA"/>
</dbReference>
<keyword evidence="4 7" id="KW-0812">Transmembrane</keyword>
<dbReference type="Pfam" id="PF07681">
    <property type="entry name" value="DoxX"/>
    <property type="match status" value="1"/>
</dbReference>
<dbReference type="AlphaFoldDB" id="A0A3T1CFU1"/>